<comment type="caution">
    <text evidence="3">The sequence shown here is derived from an EMBL/GenBank/DDBJ whole genome shotgun (WGS) entry which is preliminary data.</text>
</comment>
<accession>A0A0K9YWF2</accession>
<dbReference type="Gene3D" id="2.170.120.30">
    <property type="match status" value="2"/>
</dbReference>
<dbReference type="EMBL" id="BJON01000043">
    <property type="protein sequence ID" value="GED73087.1"/>
    <property type="molecule type" value="Genomic_DNA"/>
</dbReference>
<dbReference type="Gene3D" id="2.170.120.40">
    <property type="entry name" value="YbbR-like domain"/>
    <property type="match status" value="2"/>
</dbReference>
<name>A0A0K9YWF2_9BACL</name>
<reference evidence="3" key="2">
    <citation type="submission" date="2015-07" db="EMBL/GenBank/DDBJ databases">
        <title>MeaNS - Measles Nucleotide Surveillance Program.</title>
        <authorList>
            <person name="Tran T."/>
            <person name="Druce J."/>
        </authorList>
    </citation>
    <scope>NUCLEOTIDE SEQUENCE</scope>
    <source>
        <strain evidence="3">DSM 9887</strain>
    </source>
</reference>
<dbReference type="OrthoDB" id="1013291at2"/>
<dbReference type="PATRIC" id="fig|54915.3.peg.812"/>
<dbReference type="EMBL" id="LGIQ01000006">
    <property type="protein sequence ID" value="KNB73054.1"/>
    <property type="molecule type" value="Genomic_DNA"/>
</dbReference>
<reference evidence="2 5" key="3">
    <citation type="submission" date="2019-06" db="EMBL/GenBank/DDBJ databases">
        <title>Whole genome shotgun sequence of Brevibacillus reuszeri NBRC 15719.</title>
        <authorList>
            <person name="Hosoyama A."/>
            <person name="Uohara A."/>
            <person name="Ohji S."/>
            <person name="Ichikawa N."/>
        </authorList>
    </citation>
    <scope>NUCLEOTIDE SEQUENCE [LARGE SCALE GENOMIC DNA]</scope>
    <source>
        <strain evidence="2 5">NBRC 15719</strain>
    </source>
</reference>
<dbReference type="PANTHER" id="PTHR37804:SF1">
    <property type="entry name" value="CDAA REGULATORY PROTEIN CDAR"/>
    <property type="match status" value="1"/>
</dbReference>
<dbReference type="PANTHER" id="PTHR37804">
    <property type="entry name" value="CDAA REGULATORY PROTEIN CDAR"/>
    <property type="match status" value="1"/>
</dbReference>
<dbReference type="STRING" id="54915.ADS79_09465"/>
<evidence type="ECO:0000313" key="4">
    <source>
        <dbReference type="Proteomes" id="UP000036834"/>
    </source>
</evidence>
<evidence type="ECO:0000256" key="1">
    <source>
        <dbReference type="SAM" id="Phobius"/>
    </source>
</evidence>
<keyword evidence="5" id="KW-1185">Reference proteome</keyword>
<keyword evidence="1" id="KW-1133">Transmembrane helix</keyword>
<keyword evidence="1" id="KW-0472">Membrane</keyword>
<dbReference type="RefSeq" id="WP_049738198.1">
    <property type="nucleotide sequence ID" value="NZ_BJON01000043.1"/>
</dbReference>
<proteinExistence type="predicted"/>
<evidence type="ECO:0000313" key="5">
    <source>
        <dbReference type="Proteomes" id="UP000319578"/>
    </source>
</evidence>
<dbReference type="InterPro" id="IPR053154">
    <property type="entry name" value="c-di-AMP_regulator"/>
</dbReference>
<dbReference type="Pfam" id="PF07949">
    <property type="entry name" value="YbbR"/>
    <property type="match status" value="2"/>
</dbReference>
<protein>
    <submittedName>
        <fullName evidence="3">Membrane protein</fullName>
    </submittedName>
</protein>
<evidence type="ECO:0000313" key="2">
    <source>
        <dbReference type="EMBL" id="GED73087.1"/>
    </source>
</evidence>
<dbReference type="Proteomes" id="UP000319578">
    <property type="component" value="Unassembled WGS sequence"/>
</dbReference>
<gene>
    <name evidence="3" type="ORF">ADS79_09465</name>
    <name evidence="2" type="ORF">BRE01_67890</name>
</gene>
<keyword evidence="1" id="KW-0812">Transmembrane</keyword>
<feature type="transmembrane region" description="Helical" evidence="1">
    <location>
        <begin position="9"/>
        <end position="26"/>
    </location>
</feature>
<organism evidence="3 4">
    <name type="scientific">Brevibacillus reuszeri</name>
    <dbReference type="NCBI Taxonomy" id="54915"/>
    <lineage>
        <taxon>Bacteria</taxon>
        <taxon>Bacillati</taxon>
        <taxon>Bacillota</taxon>
        <taxon>Bacilli</taxon>
        <taxon>Bacillales</taxon>
        <taxon>Paenibacillaceae</taxon>
        <taxon>Brevibacillus</taxon>
    </lineage>
</organism>
<reference evidence="4" key="1">
    <citation type="submission" date="2015-07" db="EMBL/GenBank/DDBJ databases">
        <title>Genome sequencing project for genomic taxonomy and phylogenomics of Bacillus-like bacteria.</title>
        <authorList>
            <person name="Liu B."/>
            <person name="Wang J."/>
            <person name="Zhu Y."/>
            <person name="Liu G."/>
            <person name="Chen Q."/>
            <person name="Chen Z."/>
            <person name="Lan J."/>
            <person name="Che J."/>
            <person name="Ge C."/>
            <person name="Shi H."/>
            <person name="Pan Z."/>
            <person name="Liu X."/>
        </authorList>
    </citation>
    <scope>NUCLEOTIDE SEQUENCE [LARGE SCALE GENOMIC DNA]</scope>
    <source>
        <strain evidence="4">DSM 9887</strain>
    </source>
</reference>
<dbReference type="AlphaFoldDB" id="A0A0K9YWF2"/>
<dbReference type="InterPro" id="IPR012505">
    <property type="entry name" value="YbbR"/>
</dbReference>
<dbReference type="Proteomes" id="UP000036834">
    <property type="component" value="Unassembled WGS sequence"/>
</dbReference>
<sequence>MDKWLNSHWFARAVALLLAVMMWMVVNLETEQTNLPEAASQPVLIDSVNLHVKYDTDRFQVVKQQRTVKVALESNNPFYKHNLFPADSYEVYVDATNLGKGTHRVPVQYKGFPDEVKVGIIPNIVEITLEEKKTVEREVAVEMLGQVAPGYTAGEPIVKPFRALVRVPESQVDKVAAVKASVDLEGATSAIKTTVPLKVVDKSGNVIQGADVVPLTVEVNIPVTSPFVKVPIKLNLTNEMPNGYSLASVDMNVDEVTVFGPKEVIDALKATTYPGPEIDLSNITSDRLLELKIPIMDNIVKVEPEYLKVSLKVVPSTVKRLEKIPIRISGLSEDMQAKVLSTDGQEMSTIDFDVIGAEQVLGNLRQEDLQVVADVSNMPAGVYEVALNYIFNQSDYIKTSVGAPKKVTIEITNKQR</sequence>
<evidence type="ECO:0000313" key="3">
    <source>
        <dbReference type="EMBL" id="KNB73054.1"/>
    </source>
</evidence>